<dbReference type="GO" id="GO:0008168">
    <property type="term" value="F:methyltransferase activity"/>
    <property type="evidence" value="ECO:0007669"/>
    <property type="project" value="UniProtKB-KW"/>
</dbReference>
<dbReference type="EC" id="2.1.-.-" evidence="2"/>
<evidence type="ECO:0000313" key="3">
    <source>
        <dbReference type="Proteomes" id="UP001299283"/>
    </source>
</evidence>
<evidence type="ECO:0000259" key="1">
    <source>
        <dbReference type="Pfam" id="PF08242"/>
    </source>
</evidence>
<sequence>MTDNPRADVVSRQYERWTYPPPIHDLQAWSAGNWEWFDPSHAHKVLWPDKPYRAELDILIAGCGTNQAAVFAYNNPQSKVVAVDISQASLGHQQYLKDKHGLWNLELHQLPIEELSTLGLDFDLVVSTGVLHHMADPKVGMKAVADQLRPDGVAAIMLYARYGRLGIEILEGVFQELGLEQSDESIHVVRDAIRMLSPEHPVRPYLKIAGDLASDSGLVDTFLHGRAKSYDVDGCIDLADSAGLDFQGWLLKAPYYAHDVSGPSGSFYEAINKLPEAKIWSVMERIHTLNARHFFMATRRDRPKSSYQIDFSTPESLDYVPMFRFKCGLNGNEIIRPGWRMPLNPAQLPFVQSIDGRRSIRDIAAGLSQAGGPNRASASDLEKFGRRFFQGLWRLDFVAMDLAPGSSTA</sequence>
<proteinExistence type="predicted"/>
<reference evidence="2 3" key="1">
    <citation type="submission" date="2023-12" db="EMBL/GenBank/DDBJ databases">
        <title>Description of new species of Mycobacterium terrae complex isolated from sewage at the Sao Paulo Zoological Park Foundation in Brazil.</title>
        <authorList>
            <person name="Romagnoli C.L."/>
            <person name="Conceicao E.C."/>
            <person name="Machado E."/>
            <person name="Barreto L.B.P.F."/>
            <person name="Sharma A."/>
            <person name="Silva N.M."/>
            <person name="Marques L.E."/>
            <person name="Juliana M.A."/>
            <person name="Lourenco M.C.S."/>
            <person name="Digiampietri L.A."/>
            <person name="Suffys P.N."/>
            <person name="Viana-Niero C."/>
        </authorList>
    </citation>
    <scope>NUCLEOTIDE SEQUENCE [LARGE SCALE GENOMIC DNA]</scope>
    <source>
        <strain evidence="2 3">MYC017</strain>
    </source>
</reference>
<gene>
    <name evidence="2" type="ORF">K5L39_00980</name>
</gene>
<dbReference type="Gene3D" id="3.40.50.150">
    <property type="entry name" value="Vaccinia Virus protein VP39"/>
    <property type="match status" value="1"/>
</dbReference>
<evidence type="ECO:0000313" key="2">
    <source>
        <dbReference type="EMBL" id="MEB3067751.1"/>
    </source>
</evidence>
<name>A0ABU5YRK7_9MYCO</name>
<dbReference type="CDD" id="cd02440">
    <property type="entry name" value="AdoMet_MTases"/>
    <property type="match status" value="1"/>
</dbReference>
<protein>
    <submittedName>
        <fullName evidence="2">Class I SAM-dependent methyltransferase</fullName>
        <ecNumber evidence="2">2.1.-.-</ecNumber>
    </submittedName>
</protein>
<comment type="caution">
    <text evidence="2">The sequence shown here is derived from an EMBL/GenBank/DDBJ whole genome shotgun (WGS) entry which is preliminary data.</text>
</comment>
<organism evidence="2 3">
    <name type="scientific">[Mycobacterium] vasticus</name>
    <dbReference type="NCBI Taxonomy" id="2875777"/>
    <lineage>
        <taxon>Bacteria</taxon>
        <taxon>Bacillati</taxon>
        <taxon>Actinomycetota</taxon>
        <taxon>Actinomycetes</taxon>
        <taxon>Mycobacteriales</taxon>
        <taxon>Mycobacteriaceae</taxon>
        <taxon>Mycolicibacter</taxon>
    </lineage>
</organism>
<keyword evidence="2" id="KW-0808">Transferase</keyword>
<keyword evidence="2" id="KW-0489">Methyltransferase</keyword>
<keyword evidence="3" id="KW-1185">Reference proteome</keyword>
<dbReference type="GO" id="GO:0032259">
    <property type="term" value="P:methylation"/>
    <property type="evidence" value="ECO:0007669"/>
    <property type="project" value="UniProtKB-KW"/>
</dbReference>
<dbReference type="EMBL" id="JAYJJQ010000001">
    <property type="protein sequence ID" value="MEB3067751.1"/>
    <property type="molecule type" value="Genomic_DNA"/>
</dbReference>
<dbReference type="RefSeq" id="WP_225399321.1">
    <property type="nucleotide sequence ID" value="NZ_JAYJJQ010000001.1"/>
</dbReference>
<dbReference type="InterPro" id="IPR013217">
    <property type="entry name" value="Methyltransf_12"/>
</dbReference>
<feature type="domain" description="Methyltransferase type 12" evidence="1">
    <location>
        <begin position="61"/>
        <end position="153"/>
    </location>
</feature>
<dbReference type="SUPFAM" id="SSF53335">
    <property type="entry name" value="S-adenosyl-L-methionine-dependent methyltransferases"/>
    <property type="match status" value="1"/>
</dbReference>
<accession>A0ABU5YRK7</accession>
<dbReference type="Proteomes" id="UP001299283">
    <property type="component" value="Unassembled WGS sequence"/>
</dbReference>
<dbReference type="InterPro" id="IPR029063">
    <property type="entry name" value="SAM-dependent_MTases_sf"/>
</dbReference>
<dbReference type="Pfam" id="PF08242">
    <property type="entry name" value="Methyltransf_12"/>
    <property type="match status" value="1"/>
</dbReference>